<dbReference type="InterPro" id="IPR051461">
    <property type="entry name" value="UPF0750_membrane"/>
</dbReference>
<evidence type="ECO:0000256" key="3">
    <source>
        <dbReference type="ARBA" id="ARBA00022692"/>
    </source>
</evidence>
<dbReference type="Pfam" id="PF02588">
    <property type="entry name" value="YitT_membrane"/>
    <property type="match status" value="1"/>
</dbReference>
<feature type="domain" description="DUF2179" evidence="7">
    <location>
        <begin position="234"/>
        <end position="288"/>
    </location>
</feature>
<feature type="transmembrane region" description="Helical" evidence="6">
    <location>
        <begin position="93"/>
        <end position="115"/>
    </location>
</feature>
<comment type="subcellular location">
    <subcellularLocation>
        <location evidence="1">Cell membrane</location>
        <topology evidence="1">Multi-pass membrane protein</topology>
    </subcellularLocation>
</comment>
<evidence type="ECO:0000256" key="1">
    <source>
        <dbReference type="ARBA" id="ARBA00004651"/>
    </source>
</evidence>
<dbReference type="EMBL" id="CAADRM010000132">
    <property type="protein sequence ID" value="VFU17443.1"/>
    <property type="molecule type" value="Genomic_DNA"/>
</dbReference>
<organism evidence="8">
    <name type="scientific">anaerobic digester metagenome</name>
    <dbReference type="NCBI Taxonomy" id="1263854"/>
    <lineage>
        <taxon>unclassified sequences</taxon>
        <taxon>metagenomes</taxon>
        <taxon>ecological metagenomes</taxon>
    </lineage>
</organism>
<dbReference type="InterPro" id="IPR003740">
    <property type="entry name" value="YitT"/>
</dbReference>
<protein>
    <recommendedName>
        <fullName evidence="7">DUF2179 domain-containing protein</fullName>
    </recommendedName>
</protein>
<feature type="transmembrane region" description="Helical" evidence="6">
    <location>
        <begin position="121"/>
        <end position="142"/>
    </location>
</feature>
<evidence type="ECO:0000259" key="7">
    <source>
        <dbReference type="Pfam" id="PF10035"/>
    </source>
</evidence>
<feature type="transmembrane region" description="Helical" evidence="6">
    <location>
        <begin position="64"/>
        <end position="86"/>
    </location>
</feature>
<keyword evidence="5 6" id="KW-0472">Membrane</keyword>
<dbReference type="PANTHER" id="PTHR33545">
    <property type="entry name" value="UPF0750 MEMBRANE PROTEIN YITT-RELATED"/>
    <property type="match status" value="1"/>
</dbReference>
<keyword evidence="3 6" id="KW-0812">Transmembrane</keyword>
<reference evidence="8" key="1">
    <citation type="submission" date="2019-03" db="EMBL/GenBank/DDBJ databases">
        <authorList>
            <person name="Hao L."/>
        </authorList>
    </citation>
    <scope>NUCLEOTIDE SEQUENCE</scope>
</reference>
<gene>
    <name evidence="8" type="ORF">SCFA_660072</name>
</gene>
<evidence type="ECO:0000256" key="6">
    <source>
        <dbReference type="SAM" id="Phobius"/>
    </source>
</evidence>
<dbReference type="AlphaFoldDB" id="A0A485M563"/>
<name>A0A485M563_9ZZZZ</name>
<dbReference type="PIRSF" id="PIRSF006483">
    <property type="entry name" value="Membrane_protein_YitT"/>
    <property type="match status" value="1"/>
</dbReference>
<dbReference type="CDD" id="cd16380">
    <property type="entry name" value="YitT_C"/>
    <property type="match status" value="1"/>
</dbReference>
<sequence>MAEKDHGISISHLLRSSPVVQILWNVLLLLAGSIVCAVAVNGILVPQHFLSAGFTGASLIIHYLIPSVSLGVIYFLINIPLFLAGWSMVGRRFFFYSIVGMAIYSLALALIEVDISVDNKILSALLAGIINGVGSGLILRSYGSAGGTDILAVILQKTMSIRLGSTSLALNCIVLVAASLLISLEGALYTLIFLYVSIYFMDLVVVGFSKRKAVLIISDHWEKISQEILKKDRRGVTVIEGSGGYKKENKQIIYSIITFQDLPQLKRMISEIDPNAFVVVMDTLEVMGTRIGNQPHW</sequence>
<keyword evidence="4 6" id="KW-1133">Transmembrane helix</keyword>
<evidence type="ECO:0000313" key="8">
    <source>
        <dbReference type="EMBL" id="VFU17443.1"/>
    </source>
</evidence>
<evidence type="ECO:0000256" key="5">
    <source>
        <dbReference type="ARBA" id="ARBA00023136"/>
    </source>
</evidence>
<evidence type="ECO:0000256" key="4">
    <source>
        <dbReference type="ARBA" id="ARBA00022989"/>
    </source>
</evidence>
<dbReference type="Gene3D" id="3.30.70.120">
    <property type="match status" value="1"/>
</dbReference>
<feature type="transmembrane region" description="Helical" evidence="6">
    <location>
        <begin position="163"/>
        <end position="182"/>
    </location>
</feature>
<dbReference type="PANTHER" id="PTHR33545:SF5">
    <property type="entry name" value="UPF0750 MEMBRANE PROTEIN YITT"/>
    <property type="match status" value="1"/>
</dbReference>
<dbReference type="Pfam" id="PF10035">
    <property type="entry name" value="DUF2179"/>
    <property type="match status" value="1"/>
</dbReference>
<accession>A0A485M563</accession>
<dbReference type="GO" id="GO:0005886">
    <property type="term" value="C:plasma membrane"/>
    <property type="evidence" value="ECO:0007669"/>
    <property type="project" value="UniProtKB-SubCell"/>
</dbReference>
<keyword evidence="2" id="KW-1003">Cell membrane</keyword>
<dbReference type="InterPro" id="IPR015867">
    <property type="entry name" value="N-reg_PII/ATP_PRibTrfase_C"/>
</dbReference>
<proteinExistence type="predicted"/>
<feature type="transmembrane region" description="Helical" evidence="6">
    <location>
        <begin position="188"/>
        <end position="208"/>
    </location>
</feature>
<evidence type="ECO:0000256" key="2">
    <source>
        <dbReference type="ARBA" id="ARBA00022475"/>
    </source>
</evidence>
<dbReference type="InterPro" id="IPR019264">
    <property type="entry name" value="DUF2179"/>
</dbReference>
<feature type="transmembrane region" description="Helical" evidence="6">
    <location>
        <begin position="22"/>
        <end position="44"/>
    </location>
</feature>